<sequence length="225" mass="23270">MSAAFPIADYAEDQQLARTILTTHVMHRGFQTGAATGTIVGAALAGVSRLRASKISAGAGGIHTGTRLGSTLRQKWTQVSLDRARAASAPVRALSGAANMSTRSNSVISALKKPAASTIIPTSVRSAGVGGAIGGLAMAVMLPGHMSGREHVEWQDRSWRLLNNQGQVAVDNWSLAGVLVGITSPIFITRLRSSDMLSWRMLVGRAGVGSLAGVAGCMVAGQLNL</sequence>
<name>A0AAN8IS77_9EURO</name>
<dbReference type="EMBL" id="JAKLMC020000002">
    <property type="protein sequence ID" value="KAK5957877.1"/>
    <property type="molecule type" value="Genomic_DNA"/>
</dbReference>
<dbReference type="PANTHER" id="PTHR38636">
    <property type="entry name" value="PROTEIN CBG20488"/>
    <property type="match status" value="1"/>
</dbReference>
<dbReference type="AlphaFoldDB" id="A0AAN8IS77"/>
<reference evidence="1 2" key="1">
    <citation type="submission" date="2022-12" db="EMBL/GenBank/DDBJ databases">
        <title>Genomic features and morphological characterization of a novel Knufia sp. strain isolated from spacecraft assembly facility.</title>
        <authorList>
            <person name="Teixeira M."/>
            <person name="Chander A.M."/>
            <person name="Stajich J.E."/>
            <person name="Venkateswaran K."/>
        </authorList>
    </citation>
    <scope>NUCLEOTIDE SEQUENCE [LARGE SCALE GENOMIC DNA]</scope>
    <source>
        <strain evidence="1 2">FJI-L2-BK-P2</strain>
    </source>
</reference>
<evidence type="ECO:0000313" key="1">
    <source>
        <dbReference type="EMBL" id="KAK5957877.1"/>
    </source>
</evidence>
<accession>A0AAN8IS77</accession>
<dbReference type="Proteomes" id="UP001316803">
    <property type="component" value="Unassembled WGS sequence"/>
</dbReference>
<proteinExistence type="predicted"/>
<organism evidence="1 2">
    <name type="scientific">Knufia fluminis</name>
    <dbReference type="NCBI Taxonomy" id="191047"/>
    <lineage>
        <taxon>Eukaryota</taxon>
        <taxon>Fungi</taxon>
        <taxon>Dikarya</taxon>
        <taxon>Ascomycota</taxon>
        <taxon>Pezizomycotina</taxon>
        <taxon>Eurotiomycetes</taxon>
        <taxon>Chaetothyriomycetidae</taxon>
        <taxon>Chaetothyriales</taxon>
        <taxon>Trichomeriaceae</taxon>
        <taxon>Knufia</taxon>
    </lineage>
</organism>
<keyword evidence="2" id="KW-1185">Reference proteome</keyword>
<protein>
    <submittedName>
        <fullName evidence="1">Uncharacterized protein</fullName>
    </submittedName>
</protein>
<comment type="caution">
    <text evidence="1">The sequence shown here is derived from an EMBL/GenBank/DDBJ whole genome shotgun (WGS) entry which is preliminary data.</text>
</comment>
<evidence type="ECO:0000313" key="2">
    <source>
        <dbReference type="Proteomes" id="UP001316803"/>
    </source>
</evidence>
<dbReference type="PANTHER" id="PTHR38636:SF1">
    <property type="entry name" value="CHLORIDE CHANNEL PROTEIN CLC-D"/>
    <property type="match status" value="1"/>
</dbReference>
<gene>
    <name evidence="1" type="ORF">OHC33_001066</name>
</gene>